<feature type="domain" description="Glutamate-ammonia ligase adenylyltransferase repeated" evidence="8">
    <location>
        <begin position="572"/>
        <end position="824"/>
    </location>
</feature>
<keyword evidence="11" id="KW-0436">Ligase</keyword>
<dbReference type="GO" id="GO:0016874">
    <property type="term" value="F:ligase activity"/>
    <property type="evidence" value="ECO:0007669"/>
    <property type="project" value="UniProtKB-KW"/>
</dbReference>
<evidence type="ECO:0000313" key="11">
    <source>
        <dbReference type="EMBL" id="SFQ78248.1"/>
    </source>
</evidence>
<dbReference type="AlphaFoldDB" id="A0A1I6BBC9"/>
<evidence type="ECO:0000256" key="7">
    <source>
        <dbReference type="HAMAP-Rule" id="MF_00802"/>
    </source>
</evidence>
<dbReference type="OrthoDB" id="9759366at2"/>
<evidence type="ECO:0000313" key="13">
    <source>
        <dbReference type="Proteomes" id="UP001281217"/>
    </source>
</evidence>
<protein>
    <recommendedName>
        <fullName evidence="7">Bifunctional glutamine synthetase adenylyltransferase/adenylyl-removing enzyme</fullName>
    </recommendedName>
    <alternativeName>
        <fullName evidence="7">ATP:glutamine synthetase adenylyltransferase</fullName>
    </alternativeName>
    <alternativeName>
        <fullName evidence="7">ATase</fullName>
    </alternativeName>
    <domain>
        <recommendedName>
            <fullName evidence="7">Glutamine synthetase adenylyl-L-tyrosine phosphorylase</fullName>
            <ecNumber evidence="7">2.7.7.89</ecNumber>
        </recommendedName>
        <alternativeName>
            <fullName evidence="7">Adenylyl removase</fullName>
            <shortName evidence="7">AR</shortName>
            <shortName evidence="7">AT-N</shortName>
        </alternativeName>
    </domain>
    <domain>
        <recommendedName>
            <fullName evidence="7">Glutamine synthetase adenylyl transferase</fullName>
            <ecNumber evidence="7">2.7.7.42</ecNumber>
        </recommendedName>
        <alternativeName>
            <fullName evidence="7">Adenylyl transferase</fullName>
            <shortName evidence="7">AT</shortName>
            <shortName evidence="7">AT-C</shortName>
        </alternativeName>
    </domain>
</protein>
<dbReference type="SUPFAM" id="SSF81593">
    <property type="entry name" value="Nucleotidyltransferase substrate binding subunit/domain"/>
    <property type="match status" value="2"/>
</dbReference>
<dbReference type="GO" id="GO:0005829">
    <property type="term" value="C:cytosol"/>
    <property type="evidence" value="ECO:0007669"/>
    <property type="project" value="TreeGrafter"/>
</dbReference>
<dbReference type="EC" id="2.7.7.89" evidence="7"/>
<feature type="region of interest" description="Adenylyl transferase" evidence="7">
    <location>
        <begin position="466"/>
        <end position="980"/>
    </location>
</feature>
<feature type="domain" description="Glutamate-ammonia ligase adenylyltransferase repeated" evidence="8">
    <location>
        <begin position="47"/>
        <end position="291"/>
    </location>
</feature>
<dbReference type="EC" id="2.7.7.42" evidence="7"/>
<dbReference type="Pfam" id="PF03710">
    <property type="entry name" value="GlnE"/>
    <property type="match status" value="2"/>
</dbReference>
<dbReference type="GO" id="GO:0008882">
    <property type="term" value="F:[glutamate-ammonia-ligase] adenylyltransferase activity"/>
    <property type="evidence" value="ECO:0007669"/>
    <property type="project" value="UniProtKB-UniRule"/>
</dbReference>
<comment type="catalytic activity">
    <reaction evidence="7">
        <text>[glutamine synthetase]-O(4)-(5'-adenylyl)-L-tyrosine + phosphate = [glutamine synthetase]-L-tyrosine + ADP</text>
        <dbReference type="Rhea" id="RHEA:43716"/>
        <dbReference type="Rhea" id="RHEA-COMP:10660"/>
        <dbReference type="Rhea" id="RHEA-COMP:10661"/>
        <dbReference type="ChEBI" id="CHEBI:43474"/>
        <dbReference type="ChEBI" id="CHEBI:46858"/>
        <dbReference type="ChEBI" id="CHEBI:83624"/>
        <dbReference type="ChEBI" id="CHEBI:456216"/>
        <dbReference type="EC" id="2.7.7.89"/>
    </reaction>
</comment>
<dbReference type="Pfam" id="PF08335">
    <property type="entry name" value="GlnD_UR_UTase"/>
    <property type="match status" value="2"/>
</dbReference>
<proteinExistence type="inferred from homology"/>
<feature type="domain" description="PII-uridylyltransferase/Glutamine-synthetase adenylyltransferase" evidence="9">
    <location>
        <begin position="315"/>
        <end position="452"/>
    </location>
</feature>
<dbReference type="CDD" id="cd05401">
    <property type="entry name" value="NT_GlnE_GlnD_like"/>
    <property type="match status" value="2"/>
</dbReference>
<feature type="region of interest" description="Adenylyl removase" evidence="7">
    <location>
        <begin position="1"/>
        <end position="457"/>
    </location>
</feature>
<comment type="similarity">
    <text evidence="7">Belongs to the GlnE family.</text>
</comment>
<dbReference type="EMBL" id="JAVRDO010000007">
    <property type="protein sequence ID" value="MDX9688207.1"/>
    <property type="molecule type" value="Genomic_DNA"/>
</dbReference>
<dbReference type="Gene3D" id="1.20.120.1510">
    <property type="match status" value="1"/>
</dbReference>
<dbReference type="PANTHER" id="PTHR30621:SF0">
    <property type="entry name" value="BIFUNCTIONAL GLUTAMINE SYNTHETASE ADENYLYLTRANSFERASE_ADENYLYL-REMOVING ENZYME"/>
    <property type="match status" value="1"/>
</dbReference>
<keyword evidence="3 7" id="KW-0547">Nucleotide-binding</keyword>
<feature type="domain" description="PII-uridylyltransferase/Glutamine-synthetase adenylyltransferase" evidence="9">
    <location>
        <begin position="847"/>
        <end position="949"/>
    </location>
</feature>
<reference evidence="11 12" key="1">
    <citation type="submission" date="2016-10" db="EMBL/GenBank/DDBJ databases">
        <authorList>
            <person name="de Groot N.N."/>
        </authorList>
    </citation>
    <scope>NUCLEOTIDE SEQUENCE [LARGE SCALE GENOMIC DNA]</scope>
    <source>
        <strain evidence="11 12">JCM 18415</strain>
    </source>
</reference>
<evidence type="ECO:0000313" key="10">
    <source>
        <dbReference type="EMBL" id="MDX9688207.1"/>
    </source>
</evidence>
<evidence type="ECO:0000256" key="2">
    <source>
        <dbReference type="ARBA" id="ARBA00022695"/>
    </source>
</evidence>
<name>A0A1I6BBC9_9GAMM</name>
<evidence type="ECO:0000256" key="6">
    <source>
        <dbReference type="ARBA" id="ARBA00023268"/>
    </source>
</evidence>
<organism evidence="11 12">
    <name type="scientific">Halopseudomonas formosensis</name>
    <dbReference type="NCBI Taxonomy" id="1002526"/>
    <lineage>
        <taxon>Bacteria</taxon>
        <taxon>Pseudomonadati</taxon>
        <taxon>Pseudomonadota</taxon>
        <taxon>Gammaproteobacteria</taxon>
        <taxon>Pseudomonadales</taxon>
        <taxon>Pseudomonadaceae</taxon>
        <taxon>Halopseudomonas</taxon>
    </lineage>
</organism>
<dbReference type="STRING" id="1002526.SAMN05216578_103358"/>
<keyword evidence="2 7" id="KW-0548">Nucleotidyltransferase</keyword>
<dbReference type="HAMAP" id="MF_00802">
    <property type="entry name" value="GlnE"/>
    <property type="match status" value="1"/>
</dbReference>
<dbReference type="SUPFAM" id="SSF81301">
    <property type="entry name" value="Nucleotidyltransferase"/>
    <property type="match status" value="2"/>
</dbReference>
<dbReference type="GO" id="GO:0000820">
    <property type="term" value="P:regulation of glutamine family amino acid metabolic process"/>
    <property type="evidence" value="ECO:0007669"/>
    <property type="project" value="UniProtKB-UniRule"/>
</dbReference>
<dbReference type="InterPro" id="IPR023057">
    <property type="entry name" value="GlnE"/>
</dbReference>
<keyword evidence="6 7" id="KW-0511">Multifunctional enzyme</keyword>
<comment type="function">
    <text evidence="7">Involved in the regulation of glutamine synthetase GlnA, a key enzyme in the process to assimilate ammonia. When cellular nitrogen levels are high, the C-terminal adenylyl transferase (AT) inactivates GlnA by covalent transfer of an adenylyl group from ATP to specific tyrosine residue of GlnA, thus reducing its activity. Conversely, when nitrogen levels are low, the N-terminal adenylyl removase (AR) activates GlnA by removing the adenylyl group by phosphorolysis, increasing its activity. The regulatory region of GlnE binds the signal transduction protein PII (GlnB) which indicates the nitrogen status of the cell.</text>
</comment>
<keyword evidence="4 7" id="KW-0067">ATP-binding</keyword>
<dbReference type="FunFam" id="3.30.460.10:FF:000009">
    <property type="entry name" value="Bifunctional glutamine synthetase adenylyltransferase/adenylyl-removing enzyme"/>
    <property type="match status" value="2"/>
</dbReference>
<dbReference type="GO" id="GO:0000287">
    <property type="term" value="F:magnesium ion binding"/>
    <property type="evidence" value="ECO:0007669"/>
    <property type="project" value="UniProtKB-UniRule"/>
</dbReference>
<evidence type="ECO:0000256" key="1">
    <source>
        <dbReference type="ARBA" id="ARBA00022679"/>
    </source>
</evidence>
<evidence type="ECO:0000256" key="5">
    <source>
        <dbReference type="ARBA" id="ARBA00022842"/>
    </source>
</evidence>
<dbReference type="GO" id="GO:0005524">
    <property type="term" value="F:ATP binding"/>
    <property type="evidence" value="ECO:0007669"/>
    <property type="project" value="UniProtKB-UniRule"/>
</dbReference>
<evidence type="ECO:0000259" key="9">
    <source>
        <dbReference type="Pfam" id="PF08335"/>
    </source>
</evidence>
<dbReference type="Proteomes" id="UP001281217">
    <property type="component" value="Unassembled WGS sequence"/>
</dbReference>
<sequence>MPFSLPVTLPDTLSAVVDHHLGQWLGAVHQAGLEPDLQQLGDSFMAELQLVLAGSDFVAEQLRRDPVMAWRLVEDQRLSRSLAPGEMAQLLSQQLDAALTEEQFAQALRRFRQQHQVRIIWRDITRQASTMDTTRDLSDMADACLEQAYRWVYAQLESEFGTPCSEEGEQQHLVVLGMGKLGAQELNLSSDIDLIFAFPSQGETQGGRRSLSNQEFFTRVGQKLIRLLDEVTVDGFVFRVDMRLRPYGDSGALVFSFNALEQYYQSQGRDWERYAMIKARVVAGDQVAGAELMERLRPFVYRRYIDFAAIEALRNLKQLIQREVQRKGLHDNVKLGAGGIREVEFIGQAFQLIHGGRDRSLQQRPILAVLDMLAANVYLPDETVDELKGAYLFLRDTEHALQAIDDRQTQMLPTDSLTQARVAMIMGFDSWAEFRRQLELQRSRVARHFAGVIADPDEEEEREQAPYTQWLTLFTGFPEPEQACEQLVEGGFKDGARAWELLQHLLRSPRVRAMQRMSRERLDVFLPRLLAMACEQDDPDLALERVIPLVEAVARRSAYLVLLTENPGALRELLVLCSASPLIAEEIARYPVVLDELLNAGRLYRPPETAELIDELRQQLLRIPEDDLEQQMEALRYFKRAHSLRVAASEIAGSLPLMKVSDYLTWIAEAILQQVLQLAWQDMVRRHGVPKRHDGTPCELDFIIVGYGKVGGIELGHGSDLDLVFIHDGDTEAETDGPRPLDGGRFYTRLGQRIIHILNTHTTAGVLYDVDMRLRPSGDAGLLVTSLEAFARYQREVAWTWEHQALVRARPLAGCVQLGERFNRLRAEVLGRQRDEEELRTAVRDMRKKMRDNLATQATHGGLDPTAFTAEAAFDLKQDAGGIVDIEFMVQYAVLAWSCRYPELLRFTDNIRISDGLRDAGLIPGEDVQHLQEAYKAYRAAAHRLALQKQPGTVPGDQFHDYRHHIIRLWQQLLPDAADA</sequence>
<dbReference type="InterPro" id="IPR043519">
    <property type="entry name" value="NT_sf"/>
</dbReference>
<reference evidence="13" key="2">
    <citation type="submission" date="2023-07" db="EMBL/GenBank/DDBJ databases">
        <authorList>
            <person name="de Witt J."/>
        </authorList>
    </citation>
    <scope>NUCLEOTIDE SEQUENCE [LARGE SCALE GENOMIC DNA]</scope>
    <source>
        <strain evidence="13">FZJ</strain>
    </source>
</reference>
<dbReference type="EMBL" id="FOYD01000003">
    <property type="protein sequence ID" value="SFQ78248.1"/>
    <property type="molecule type" value="Genomic_DNA"/>
</dbReference>
<dbReference type="FunFam" id="1.20.120.330:FF:000005">
    <property type="entry name" value="Bifunctional glutamine synthetase adenylyltransferase/adenylyl-removing enzyme"/>
    <property type="match status" value="1"/>
</dbReference>
<dbReference type="Gene3D" id="3.30.460.10">
    <property type="entry name" value="Beta Polymerase, domain 2"/>
    <property type="match status" value="2"/>
</dbReference>
<evidence type="ECO:0000256" key="3">
    <source>
        <dbReference type="ARBA" id="ARBA00022741"/>
    </source>
</evidence>
<dbReference type="NCBIfam" id="NF008292">
    <property type="entry name" value="PRK11072.1"/>
    <property type="match status" value="1"/>
</dbReference>
<dbReference type="Proteomes" id="UP000242815">
    <property type="component" value="Unassembled WGS sequence"/>
</dbReference>
<gene>
    <name evidence="7 10" type="primary">glnE</name>
    <name evidence="10" type="ORF">RED13_002654</name>
    <name evidence="11" type="ORF">SAMN05216578_103358</name>
</gene>
<keyword evidence="5 7" id="KW-0460">Magnesium</keyword>
<comment type="cofactor">
    <cofactor evidence="7">
        <name>Mg(2+)</name>
        <dbReference type="ChEBI" id="CHEBI:18420"/>
    </cofactor>
</comment>
<evidence type="ECO:0000259" key="8">
    <source>
        <dbReference type="Pfam" id="PF03710"/>
    </source>
</evidence>
<dbReference type="RefSeq" id="WP_090538376.1">
    <property type="nucleotide sequence ID" value="NZ_FOYD01000003.1"/>
</dbReference>
<reference evidence="10" key="3">
    <citation type="submission" date="2024-05" db="EMBL/GenBank/DDBJ databases">
        <authorList>
            <person name="de Witt J."/>
        </authorList>
    </citation>
    <scope>NUCLEOTIDE SEQUENCE</scope>
    <source>
        <strain evidence="10">FZJ</strain>
    </source>
</reference>
<dbReference type="InterPro" id="IPR005190">
    <property type="entry name" value="GlnE_rpt_dom"/>
</dbReference>
<dbReference type="PANTHER" id="PTHR30621">
    <property type="entry name" value="GLUTAMINE SYNTHETASE ADENYLYLTRANSFERASE"/>
    <property type="match status" value="1"/>
</dbReference>
<keyword evidence="13" id="KW-1185">Reference proteome</keyword>
<dbReference type="InterPro" id="IPR013546">
    <property type="entry name" value="PII_UdlTrfase/GS_AdlTrfase"/>
</dbReference>
<dbReference type="Gene3D" id="1.20.120.330">
    <property type="entry name" value="Nucleotidyltransferases domain 2"/>
    <property type="match status" value="2"/>
</dbReference>
<comment type="catalytic activity">
    <reaction evidence="7">
        <text>[glutamine synthetase]-L-tyrosine + ATP = [glutamine synthetase]-O(4)-(5'-adenylyl)-L-tyrosine + diphosphate</text>
        <dbReference type="Rhea" id="RHEA:18589"/>
        <dbReference type="Rhea" id="RHEA-COMP:10660"/>
        <dbReference type="Rhea" id="RHEA-COMP:10661"/>
        <dbReference type="ChEBI" id="CHEBI:30616"/>
        <dbReference type="ChEBI" id="CHEBI:33019"/>
        <dbReference type="ChEBI" id="CHEBI:46858"/>
        <dbReference type="ChEBI" id="CHEBI:83624"/>
        <dbReference type="EC" id="2.7.7.42"/>
    </reaction>
</comment>
<evidence type="ECO:0000313" key="12">
    <source>
        <dbReference type="Proteomes" id="UP000242815"/>
    </source>
</evidence>
<accession>A0A1I6BBC9</accession>
<dbReference type="GO" id="GO:0047388">
    <property type="term" value="F:[glutamine synthetase]-adenylyl-L-tyrosine phosphorylase activity"/>
    <property type="evidence" value="ECO:0007669"/>
    <property type="project" value="UniProtKB-EC"/>
</dbReference>
<keyword evidence="1 7" id="KW-0808">Transferase</keyword>
<evidence type="ECO:0000256" key="4">
    <source>
        <dbReference type="ARBA" id="ARBA00022840"/>
    </source>
</evidence>